<protein>
    <submittedName>
        <fullName evidence="1">Uncharacterized protein</fullName>
    </submittedName>
</protein>
<evidence type="ECO:0000313" key="1">
    <source>
        <dbReference type="EMBL" id="BET98108.1"/>
    </source>
</evidence>
<dbReference type="RefSeq" id="WP_374051644.1">
    <property type="nucleotide sequence ID" value="NZ_AP028978.1"/>
</dbReference>
<keyword evidence="2" id="KW-1185">Reference proteome</keyword>
<name>A0ABM8JZI5_9GAMM</name>
<evidence type="ECO:0000313" key="2">
    <source>
        <dbReference type="Proteomes" id="UP001529514"/>
    </source>
</evidence>
<reference evidence="1 2" key="1">
    <citation type="submission" date="2023-10" db="EMBL/GenBank/DDBJ databases">
        <title>Xenorhabdus taiwanensis sp. nov., a symbiotic bacterium associated with the entomopathogenic nematode Steinernema taiwanensis.</title>
        <authorList>
            <person name="Tseng C.T."/>
            <person name="Shu H.Y."/>
            <person name="Chen M.H."/>
            <person name="Fang Y.J."/>
            <person name="Wu T.L."/>
            <person name="Lin Y.C."/>
            <person name="Huang C.J."/>
        </authorList>
    </citation>
    <scope>NUCLEOTIDE SEQUENCE [LARGE SCALE GENOMIC DNA]</scope>
    <source>
        <strain evidence="1 2">TCT-1</strain>
    </source>
</reference>
<dbReference type="Proteomes" id="UP001529514">
    <property type="component" value="Chromosome"/>
</dbReference>
<accession>A0ABM8JZI5</accession>
<organism evidence="1 2">
    <name type="scientific">Xenorhabdus taiwanensis</name>
    <dbReference type="NCBI Taxonomy" id="3085177"/>
    <lineage>
        <taxon>Bacteria</taxon>
        <taxon>Pseudomonadati</taxon>
        <taxon>Pseudomonadota</taxon>
        <taxon>Gammaproteobacteria</taxon>
        <taxon>Enterobacterales</taxon>
        <taxon>Morganellaceae</taxon>
        <taxon>Xenorhabdus</taxon>
    </lineage>
</organism>
<sequence>MSQSTFTIDIKYDTKALNQLASQLGHIAELMNRIHGRREVGTKQAEYKDAATIINEMEKQCGFAGKIFIKSASINSAKINQAHDNHIRQIVREELRQFVARESERGGLFSTW</sequence>
<proteinExistence type="predicted"/>
<dbReference type="EMBL" id="AP028978">
    <property type="protein sequence ID" value="BET98108.1"/>
    <property type="molecule type" value="Genomic_DNA"/>
</dbReference>
<gene>
    <name evidence="1" type="ORF">TCT1_30290</name>
</gene>